<dbReference type="Pfam" id="PF12937">
    <property type="entry name" value="F-box-like"/>
    <property type="match status" value="1"/>
</dbReference>
<dbReference type="GeneID" id="80887660"/>
<dbReference type="KEGG" id="amus:LMH87_000501"/>
<accession>A0A9W8QF50</accession>
<keyword evidence="4" id="KW-1185">Reference proteome</keyword>
<organism evidence="3 4">
    <name type="scientific">Akanthomyces muscarius</name>
    <name type="common">Entomopathogenic fungus</name>
    <name type="synonym">Lecanicillium muscarium</name>
    <dbReference type="NCBI Taxonomy" id="2231603"/>
    <lineage>
        <taxon>Eukaryota</taxon>
        <taxon>Fungi</taxon>
        <taxon>Dikarya</taxon>
        <taxon>Ascomycota</taxon>
        <taxon>Pezizomycotina</taxon>
        <taxon>Sordariomycetes</taxon>
        <taxon>Hypocreomycetidae</taxon>
        <taxon>Hypocreales</taxon>
        <taxon>Cordycipitaceae</taxon>
        <taxon>Akanthomyces</taxon>
    </lineage>
</organism>
<dbReference type="RefSeq" id="XP_056055369.1">
    <property type="nucleotide sequence ID" value="XM_056198417.1"/>
</dbReference>
<dbReference type="Proteomes" id="UP001144673">
    <property type="component" value="Chromosome 6"/>
</dbReference>
<feature type="domain" description="F-box" evidence="2">
    <location>
        <begin position="23"/>
        <end position="102"/>
    </location>
</feature>
<sequence>MSATPPCTTDDAGTPRAATTSVSALPNELLVAVFSHLDASSSLEPRFRDDASTLMDAYYAARGPHCRRRHHHHPSRGHPLKSASLVCRRWRAAVLPRLFRHVLWTLRRLEEPSSSSSPSVHGEGFEVLAFLQRHGLRGVESIMLHVPCPEHLIDDPTELVGRYGLVPSTVVQQREDEGEEDAESVVLSETASLVLAEGNGHATWANTWFWDMLFAVVDPLRVSILAAPVVLATMLSRKVYTQCQPLMMTRYHLLSVSRPDRSPPPPEDDDDDDSEEEEEDDDDASPQDSTATTRSLLAPLCDNLPCELFARRRRWTALLANESSSVSIYKSDAYGAVPPSPLLSLLASRDPRTRRFLRRSLRRLAYIAVMPMATHVQSALLVACPALRLEELFIQVMPPGVDIAHDGHGAYGRFEGLDMEDLVMERDSVYGLLFACIFIPGPQRQWEALRVFETGDAEGDEVAWAEAVETVQASTSWWDVDRRGRFVRNLAREQGRRRNKNADLPMQSLSPPPL</sequence>
<protein>
    <recommendedName>
        <fullName evidence="2">F-box domain-containing protein</fullName>
    </recommendedName>
</protein>
<dbReference type="Gene3D" id="1.20.1280.50">
    <property type="match status" value="1"/>
</dbReference>
<feature type="region of interest" description="Disordered" evidence="1">
    <location>
        <begin position="255"/>
        <end position="292"/>
    </location>
</feature>
<proteinExistence type="predicted"/>
<evidence type="ECO:0000256" key="1">
    <source>
        <dbReference type="SAM" id="MobiDB-lite"/>
    </source>
</evidence>
<evidence type="ECO:0000259" key="2">
    <source>
        <dbReference type="Pfam" id="PF12937"/>
    </source>
</evidence>
<dbReference type="InterPro" id="IPR001810">
    <property type="entry name" value="F-box_dom"/>
</dbReference>
<feature type="compositionally biased region" description="Acidic residues" evidence="1">
    <location>
        <begin position="266"/>
        <end position="285"/>
    </location>
</feature>
<dbReference type="AlphaFoldDB" id="A0A9W8QF50"/>
<name>A0A9W8QF50_AKAMU</name>
<evidence type="ECO:0000313" key="4">
    <source>
        <dbReference type="Proteomes" id="UP001144673"/>
    </source>
</evidence>
<comment type="caution">
    <text evidence="3">The sequence shown here is derived from an EMBL/GenBank/DDBJ whole genome shotgun (WGS) entry which is preliminary data.</text>
</comment>
<dbReference type="EMBL" id="JAJHUN010000007">
    <property type="protein sequence ID" value="KAJ4155245.1"/>
    <property type="molecule type" value="Genomic_DNA"/>
</dbReference>
<reference evidence="3" key="1">
    <citation type="journal article" date="2023" name="Access Microbiol">
        <title>De-novo genome assembly for Akanthomyces muscarius, a biocontrol agent of insect agricultural pests.</title>
        <authorList>
            <person name="Erdos Z."/>
            <person name="Studholme D.J."/>
            <person name="Raymond B."/>
            <person name="Sharma M."/>
        </authorList>
    </citation>
    <scope>NUCLEOTIDE SEQUENCE</scope>
    <source>
        <strain evidence="3">Ve6</strain>
    </source>
</reference>
<evidence type="ECO:0000313" key="3">
    <source>
        <dbReference type="EMBL" id="KAJ4155245.1"/>
    </source>
</evidence>
<gene>
    <name evidence="3" type="ORF">LMH87_000501</name>
</gene>